<accession>A0A9N9H0L8</accession>
<dbReference type="AlphaFoldDB" id="A0A9N9H0L8"/>
<evidence type="ECO:0000259" key="2">
    <source>
        <dbReference type="Pfam" id="PF11976"/>
    </source>
</evidence>
<dbReference type="Gene3D" id="3.10.20.90">
    <property type="entry name" value="Phosphatidylinositol 3-kinase Catalytic Subunit, Chain A, domain 1"/>
    <property type="match status" value="2"/>
</dbReference>
<feature type="domain" description="Rad60/SUMO-like" evidence="2">
    <location>
        <begin position="353"/>
        <end position="423"/>
    </location>
</feature>
<feature type="region of interest" description="Disordered" evidence="1">
    <location>
        <begin position="21"/>
        <end position="64"/>
    </location>
</feature>
<evidence type="ECO:0000313" key="3">
    <source>
        <dbReference type="EMBL" id="CAG8643732.1"/>
    </source>
</evidence>
<reference evidence="3" key="1">
    <citation type="submission" date="2021-06" db="EMBL/GenBank/DDBJ databases">
        <authorList>
            <person name="Kallberg Y."/>
            <person name="Tangrot J."/>
            <person name="Rosling A."/>
        </authorList>
    </citation>
    <scope>NUCLEOTIDE SEQUENCE</scope>
    <source>
        <strain evidence="3">FL966</strain>
    </source>
</reference>
<dbReference type="CDD" id="cd01763">
    <property type="entry name" value="Ubl_SUMO_like"/>
    <property type="match status" value="1"/>
</dbReference>
<keyword evidence="4" id="KW-1185">Reference proteome</keyword>
<dbReference type="InterPro" id="IPR022617">
    <property type="entry name" value="Rad60/SUMO-like_dom"/>
</dbReference>
<dbReference type="Proteomes" id="UP000789759">
    <property type="component" value="Unassembled WGS sequence"/>
</dbReference>
<dbReference type="OrthoDB" id="3365399at2759"/>
<dbReference type="Pfam" id="PF11976">
    <property type="entry name" value="Rad60-SLD"/>
    <property type="match status" value="1"/>
</dbReference>
<name>A0A9N9H0L8_9GLOM</name>
<proteinExistence type="predicted"/>
<evidence type="ECO:0000256" key="1">
    <source>
        <dbReference type="SAM" id="MobiDB-lite"/>
    </source>
</evidence>
<comment type="caution">
    <text evidence="3">The sequence shown here is derived from an EMBL/GenBank/DDBJ whole genome shotgun (WGS) entry which is preliminary data.</text>
</comment>
<feature type="compositionally biased region" description="Polar residues" evidence="1">
    <location>
        <begin position="35"/>
        <end position="44"/>
    </location>
</feature>
<dbReference type="EMBL" id="CAJVQA010006628">
    <property type="protein sequence ID" value="CAG8643732.1"/>
    <property type="molecule type" value="Genomic_DNA"/>
</dbReference>
<gene>
    <name evidence="3" type="ORF">CPELLU_LOCUS8984</name>
</gene>
<evidence type="ECO:0000313" key="4">
    <source>
        <dbReference type="Proteomes" id="UP000789759"/>
    </source>
</evidence>
<dbReference type="SUPFAM" id="SSF54236">
    <property type="entry name" value="Ubiquitin-like"/>
    <property type="match status" value="2"/>
</dbReference>
<organism evidence="3 4">
    <name type="scientific">Cetraspora pellucida</name>
    <dbReference type="NCBI Taxonomy" id="1433469"/>
    <lineage>
        <taxon>Eukaryota</taxon>
        <taxon>Fungi</taxon>
        <taxon>Fungi incertae sedis</taxon>
        <taxon>Mucoromycota</taxon>
        <taxon>Glomeromycotina</taxon>
        <taxon>Glomeromycetes</taxon>
        <taxon>Diversisporales</taxon>
        <taxon>Gigasporaceae</taxon>
        <taxon>Cetraspora</taxon>
    </lineage>
</organism>
<protein>
    <submittedName>
        <fullName evidence="3">5330_t:CDS:1</fullName>
    </submittedName>
</protein>
<sequence length="425" mass="49099">MSSSEEEIVIKRQVVKIKPRTIKSQPRHTELALADNTQAQQVLDNTDLPDSPSKPKKTKTYDDEDGFFTRSTSFTRNKGPRFKRSRHKEKVLKSDWTFSDDTIDIDTNDLSDFSDEPMEISKTNDKKEILDPIDREPSLTPPPELNEYQLRTTVGTLRATLSQYSEGLRSESADIGSPIVSYEPQDDIELDPELLAIQQSIKQPYGKSNRYVDTKVEIIVLPVRHPDIQTADVNKTVQAEFEKPIKFIMKAQDNFERMIKNICEKRGIGKQDIVLTFKKVKVFPRSTPESLGMSGQAHMEVFTRDTYNYYKERSVLLKHRMLEEIERESKLFSEDQNESDFGNTEKTDNDYLHLKLLSKDESIDKLKIKKTLTVQAVIDHYKKIRDIPNNVEMKLMFEDEALSFTDRLEDTDLEDGDMLTVVLNC</sequence>
<dbReference type="InterPro" id="IPR029071">
    <property type="entry name" value="Ubiquitin-like_domsf"/>
</dbReference>